<dbReference type="OrthoDB" id="9770099at2"/>
<dbReference type="InterPro" id="IPR050250">
    <property type="entry name" value="Macrolide_Exporter_MacB"/>
</dbReference>
<comment type="subcellular location">
    <subcellularLocation>
        <location evidence="1">Cell membrane</location>
        <topology evidence="1">Multi-pass membrane protein</topology>
    </subcellularLocation>
</comment>
<comment type="similarity">
    <text evidence="6">Belongs to the ABC-4 integral membrane protein family.</text>
</comment>
<evidence type="ECO:0000256" key="3">
    <source>
        <dbReference type="ARBA" id="ARBA00022692"/>
    </source>
</evidence>
<dbReference type="PANTHER" id="PTHR30572">
    <property type="entry name" value="MEMBRANE COMPONENT OF TRANSPORTER-RELATED"/>
    <property type="match status" value="1"/>
</dbReference>
<organism evidence="10 11">
    <name type="scientific">Trichloromonas acetexigens</name>
    <dbReference type="NCBI Taxonomy" id="38815"/>
    <lineage>
        <taxon>Bacteria</taxon>
        <taxon>Pseudomonadati</taxon>
        <taxon>Thermodesulfobacteriota</taxon>
        <taxon>Desulfuromonadia</taxon>
        <taxon>Desulfuromonadales</taxon>
        <taxon>Trichloromonadaceae</taxon>
        <taxon>Trichloromonas</taxon>
    </lineage>
</organism>
<feature type="transmembrane region" description="Helical" evidence="7">
    <location>
        <begin position="369"/>
        <end position="389"/>
    </location>
</feature>
<sequence>MPLSLKIALSSLRAHRLRTLLAMIGVLLGALALTGVQHVSMAMLEKTEVETAKLGSNLFIAQSGQLAFRRDGTARARNEARNFTLADARALIQGIPSVHRGAPFITQTMPIRLGDNKIPSQIVATTDAYPEVRNFRPAHGRFFSAAEEEERARVVVLGAKIAERLFGSPEKALGRQVFFFRAGAQVIGVMESKGADISGTDQDEQVFVPISTFMRRMANQNWISGVYLQLDRPDAHETARPAAEAILRARHHIGPGKEDDFSLMTAKDTMKVQQQALDLVGTLGLISSSISFAVGGLGILSIMVLLVRTRRLEIGVRRAVGARRLDIVRQFMLEAALMAGSGGGLGVVLALALVVVVCRLGNMPLVIDPLLIGGSLGGSVLLGLAAGAYPAWQAAHIEILDVLKNHE</sequence>
<reference evidence="10 11" key="1">
    <citation type="submission" date="2019-07" db="EMBL/GenBank/DDBJ databases">
        <title>Insights of Desulfuromonas acetexigens electromicrobiology.</title>
        <authorList>
            <person name="Katuri K."/>
            <person name="Sapireddy V."/>
            <person name="Shaw D.R."/>
            <person name="Saikaly P."/>
        </authorList>
    </citation>
    <scope>NUCLEOTIDE SEQUENCE [LARGE SCALE GENOMIC DNA]</scope>
    <source>
        <strain evidence="10 11">2873</strain>
    </source>
</reference>
<proteinExistence type="inferred from homology"/>
<name>A0A550J6G1_9BACT</name>
<evidence type="ECO:0000256" key="6">
    <source>
        <dbReference type="ARBA" id="ARBA00038076"/>
    </source>
</evidence>
<evidence type="ECO:0000259" key="9">
    <source>
        <dbReference type="Pfam" id="PF12704"/>
    </source>
</evidence>
<dbReference type="Pfam" id="PF12704">
    <property type="entry name" value="MacB_PCD"/>
    <property type="match status" value="1"/>
</dbReference>
<dbReference type="RefSeq" id="WP_092054441.1">
    <property type="nucleotide sequence ID" value="NZ_FOJJ01000006.1"/>
</dbReference>
<dbReference type="Pfam" id="PF02687">
    <property type="entry name" value="FtsX"/>
    <property type="match status" value="1"/>
</dbReference>
<evidence type="ECO:0000256" key="5">
    <source>
        <dbReference type="ARBA" id="ARBA00023136"/>
    </source>
</evidence>
<evidence type="ECO:0000313" key="11">
    <source>
        <dbReference type="Proteomes" id="UP000317155"/>
    </source>
</evidence>
<keyword evidence="11" id="KW-1185">Reference proteome</keyword>
<evidence type="ECO:0000256" key="1">
    <source>
        <dbReference type="ARBA" id="ARBA00004651"/>
    </source>
</evidence>
<feature type="domain" description="ABC3 transporter permease C-terminal" evidence="8">
    <location>
        <begin position="287"/>
        <end position="399"/>
    </location>
</feature>
<evidence type="ECO:0000259" key="8">
    <source>
        <dbReference type="Pfam" id="PF02687"/>
    </source>
</evidence>
<feature type="transmembrane region" description="Helical" evidence="7">
    <location>
        <begin position="279"/>
        <end position="307"/>
    </location>
</feature>
<evidence type="ECO:0000313" key="10">
    <source>
        <dbReference type="EMBL" id="TRO78795.1"/>
    </source>
</evidence>
<dbReference type="PANTHER" id="PTHR30572:SF4">
    <property type="entry name" value="ABC TRANSPORTER PERMEASE YTRF"/>
    <property type="match status" value="1"/>
</dbReference>
<evidence type="ECO:0000256" key="4">
    <source>
        <dbReference type="ARBA" id="ARBA00022989"/>
    </source>
</evidence>
<protein>
    <submittedName>
        <fullName evidence="10">ABC transporter permease</fullName>
    </submittedName>
</protein>
<feature type="domain" description="MacB-like periplasmic core" evidence="9">
    <location>
        <begin position="19"/>
        <end position="245"/>
    </location>
</feature>
<keyword evidence="3 7" id="KW-0812">Transmembrane</keyword>
<accession>A0A550J6G1</accession>
<evidence type="ECO:0000256" key="7">
    <source>
        <dbReference type="SAM" id="Phobius"/>
    </source>
</evidence>
<dbReference type="InterPro" id="IPR025857">
    <property type="entry name" value="MacB_PCD"/>
</dbReference>
<dbReference type="GO" id="GO:0005886">
    <property type="term" value="C:plasma membrane"/>
    <property type="evidence" value="ECO:0007669"/>
    <property type="project" value="UniProtKB-SubCell"/>
</dbReference>
<dbReference type="EMBL" id="VJVV01000014">
    <property type="protein sequence ID" value="TRO78795.1"/>
    <property type="molecule type" value="Genomic_DNA"/>
</dbReference>
<gene>
    <name evidence="10" type="ORF">FL622_15090</name>
</gene>
<feature type="transmembrane region" description="Helical" evidence="7">
    <location>
        <begin position="331"/>
        <end position="357"/>
    </location>
</feature>
<keyword evidence="2" id="KW-1003">Cell membrane</keyword>
<dbReference type="Proteomes" id="UP000317155">
    <property type="component" value="Unassembled WGS sequence"/>
</dbReference>
<dbReference type="InterPro" id="IPR003838">
    <property type="entry name" value="ABC3_permease_C"/>
</dbReference>
<evidence type="ECO:0000256" key="2">
    <source>
        <dbReference type="ARBA" id="ARBA00022475"/>
    </source>
</evidence>
<dbReference type="GO" id="GO:0022857">
    <property type="term" value="F:transmembrane transporter activity"/>
    <property type="evidence" value="ECO:0007669"/>
    <property type="project" value="TreeGrafter"/>
</dbReference>
<comment type="caution">
    <text evidence="10">The sequence shown here is derived from an EMBL/GenBank/DDBJ whole genome shotgun (WGS) entry which is preliminary data.</text>
</comment>
<keyword evidence="5 7" id="KW-0472">Membrane</keyword>
<dbReference type="AlphaFoldDB" id="A0A550J6G1"/>
<keyword evidence="4 7" id="KW-1133">Transmembrane helix</keyword>